<feature type="region of interest" description="Disordered" evidence="1">
    <location>
        <begin position="12"/>
        <end position="113"/>
    </location>
</feature>
<organism evidence="2 3">
    <name type="scientific">Drosophila navojoa</name>
    <name type="common">Fruit fly</name>
    <dbReference type="NCBI Taxonomy" id="7232"/>
    <lineage>
        <taxon>Eukaryota</taxon>
        <taxon>Metazoa</taxon>
        <taxon>Ecdysozoa</taxon>
        <taxon>Arthropoda</taxon>
        <taxon>Hexapoda</taxon>
        <taxon>Insecta</taxon>
        <taxon>Pterygota</taxon>
        <taxon>Neoptera</taxon>
        <taxon>Endopterygota</taxon>
        <taxon>Diptera</taxon>
        <taxon>Brachycera</taxon>
        <taxon>Muscomorpha</taxon>
        <taxon>Ephydroidea</taxon>
        <taxon>Drosophilidae</taxon>
        <taxon>Drosophila</taxon>
    </lineage>
</organism>
<evidence type="ECO:0000313" key="3">
    <source>
        <dbReference type="Proteomes" id="UP000295192"/>
    </source>
</evidence>
<comment type="caution">
    <text evidence="2">The sequence shown here is derived from an EMBL/GenBank/DDBJ whole genome shotgun (WGS) entry which is preliminary data.</text>
</comment>
<feature type="non-terminal residue" evidence="2">
    <location>
        <position position="1"/>
    </location>
</feature>
<keyword evidence="3" id="KW-1185">Reference proteome</keyword>
<proteinExistence type="predicted"/>
<dbReference type="AlphaFoldDB" id="A0A484ASH1"/>
<protein>
    <submittedName>
        <fullName evidence="2">Uncharacterized protein</fullName>
    </submittedName>
</protein>
<evidence type="ECO:0000256" key="1">
    <source>
        <dbReference type="SAM" id="MobiDB-lite"/>
    </source>
</evidence>
<accession>A0A484ASH1</accession>
<gene>
    <name evidence="2" type="ORF">AWZ03_015026</name>
</gene>
<evidence type="ECO:0000313" key="2">
    <source>
        <dbReference type="EMBL" id="TDG38551.1"/>
    </source>
</evidence>
<feature type="compositionally biased region" description="Basic and acidic residues" evidence="1">
    <location>
        <begin position="22"/>
        <end position="49"/>
    </location>
</feature>
<reference evidence="2 3" key="1">
    <citation type="journal article" date="2019" name="J. Hered.">
        <title>An Improved Genome Assembly for Drosophila navojoa, the Basal Species in the mojavensis Cluster.</title>
        <authorList>
            <person name="Vanderlinde T."/>
            <person name="Dupim E.G."/>
            <person name="Nazario-Yepiz N.O."/>
            <person name="Carvalho A.B."/>
        </authorList>
    </citation>
    <scope>NUCLEOTIDE SEQUENCE [LARGE SCALE GENOMIC DNA]</scope>
    <source>
        <strain evidence="2">Navoj_Jal97</strain>
        <tissue evidence="2">Whole organism</tissue>
    </source>
</reference>
<dbReference type="Proteomes" id="UP000295192">
    <property type="component" value="Unassembled WGS sequence"/>
</dbReference>
<feature type="compositionally biased region" description="Basic and acidic residues" evidence="1">
    <location>
        <begin position="100"/>
        <end position="113"/>
    </location>
</feature>
<sequence length="113" mass="12490">SSVSVNEFFAATLASSDSTEPFSREEPRSRQREPRLGREYYRRQEERAPPRRVQGGENDATTRGGAAIPSPPTRQPGVDCAEMLGGRSFVEMGDSDTMDDERGGRDPGRGDER</sequence>
<dbReference type="EMBL" id="LSRL02002920">
    <property type="protein sequence ID" value="TDG38551.1"/>
    <property type="molecule type" value="Genomic_DNA"/>
</dbReference>
<name>A0A484ASH1_DRONA</name>